<proteinExistence type="inferred from homology"/>
<evidence type="ECO:0000256" key="3">
    <source>
        <dbReference type="ARBA" id="ARBA00006958"/>
    </source>
</evidence>
<dbReference type="EMBL" id="SOYY01000005">
    <property type="protein sequence ID" value="KAA0721539.1"/>
    <property type="molecule type" value="Genomic_DNA"/>
</dbReference>
<reference evidence="9 10" key="1">
    <citation type="journal article" date="2019" name="Mol. Ecol. Resour.">
        <title>Chromosome-level genome assembly of Triplophysa tibetana, a fish adapted to the harsh high-altitude environment of the Tibetan Plateau.</title>
        <authorList>
            <person name="Yang X."/>
            <person name="Liu H."/>
            <person name="Ma Z."/>
            <person name="Zou Y."/>
            <person name="Zou M."/>
            <person name="Mao Y."/>
            <person name="Li X."/>
            <person name="Wang H."/>
            <person name="Chen T."/>
            <person name="Wang W."/>
            <person name="Yang R."/>
        </authorList>
    </citation>
    <scope>NUCLEOTIDE SEQUENCE [LARGE SCALE GENOMIC DNA]</scope>
    <source>
        <strain evidence="9">TTIB1903HZAU</strain>
        <tissue evidence="9">Muscle</tissue>
    </source>
</reference>
<evidence type="ECO:0000256" key="2">
    <source>
        <dbReference type="ARBA" id="ARBA00004123"/>
    </source>
</evidence>
<dbReference type="InterPro" id="IPR027806">
    <property type="entry name" value="HARBI1_dom"/>
</dbReference>
<keyword evidence="5" id="KW-0479">Metal-binding</keyword>
<keyword evidence="7" id="KW-0539">Nucleus</keyword>
<dbReference type="PANTHER" id="PTHR22930:SF258">
    <property type="entry name" value="PROTEIN ALP1-LIKE ISOFORM X1"/>
    <property type="match status" value="1"/>
</dbReference>
<evidence type="ECO:0000256" key="1">
    <source>
        <dbReference type="ARBA" id="ARBA00001968"/>
    </source>
</evidence>
<dbReference type="InterPro" id="IPR045249">
    <property type="entry name" value="HARBI1-like"/>
</dbReference>
<evidence type="ECO:0000256" key="6">
    <source>
        <dbReference type="ARBA" id="ARBA00022801"/>
    </source>
</evidence>
<dbReference type="GO" id="GO:0016787">
    <property type="term" value="F:hydrolase activity"/>
    <property type="evidence" value="ECO:0007669"/>
    <property type="project" value="UniProtKB-KW"/>
</dbReference>
<gene>
    <name evidence="9" type="ORF">E1301_Tti021732</name>
</gene>
<sequence>MESAKRHLAVAVAIVCSDTKQKKKKKRVWMRPWLGRRGQLGLSVLQRELELEDRSGFKELLRMTSDEFDILLERVEPLITRQNTKMRRAITAKERLSLTLRFLATGETYKSLSFQFRIGATTVSEIVNRTCAALHQVLKDDFLKTPTKEEEWRAISNNFMEKWQFPHCLGALDGKHIYIQPPAHSGSTWHNYKSRFSVLMMAVVDANYKFLYISVGTQGRVSDAGLFAHSDLKKALDQGLLNVPPPERLISSDVVLPYLFVGDEAYPLRTDLMKPYPFRQLDHSQRIFNYRLSRARRVVENAFGILANRFRVFRSTILLHPDSVTKITLASACLHNFLCECRSEAYIPSALADWEDVDHRIHEGAWRRDGVWAMQCMQAGRARNPTLTAKQQRDLLRDYFVSPAGQVPWQDNHV</sequence>
<comment type="subcellular location">
    <subcellularLocation>
        <location evidence="2">Nucleus</location>
    </subcellularLocation>
</comment>
<evidence type="ECO:0000256" key="5">
    <source>
        <dbReference type="ARBA" id="ARBA00022723"/>
    </source>
</evidence>
<dbReference type="AlphaFoldDB" id="A0A5A9PKK6"/>
<comment type="cofactor">
    <cofactor evidence="1">
        <name>a divalent metal cation</name>
        <dbReference type="ChEBI" id="CHEBI:60240"/>
    </cofactor>
</comment>
<evidence type="ECO:0000259" key="8">
    <source>
        <dbReference type="Pfam" id="PF13359"/>
    </source>
</evidence>
<comment type="caution">
    <text evidence="9">The sequence shown here is derived from an EMBL/GenBank/DDBJ whole genome shotgun (WGS) entry which is preliminary data.</text>
</comment>
<keyword evidence="6" id="KW-0378">Hydrolase</keyword>
<feature type="domain" description="DDE Tnp4" evidence="8">
    <location>
        <begin position="172"/>
        <end position="336"/>
    </location>
</feature>
<dbReference type="Pfam" id="PF13359">
    <property type="entry name" value="DDE_Tnp_4"/>
    <property type="match status" value="1"/>
</dbReference>
<evidence type="ECO:0000256" key="7">
    <source>
        <dbReference type="ARBA" id="ARBA00023242"/>
    </source>
</evidence>
<dbReference type="PANTHER" id="PTHR22930">
    <property type="match status" value="1"/>
</dbReference>
<evidence type="ECO:0000313" key="9">
    <source>
        <dbReference type="EMBL" id="KAA0721539.1"/>
    </source>
</evidence>
<dbReference type="GO" id="GO:0004518">
    <property type="term" value="F:nuclease activity"/>
    <property type="evidence" value="ECO:0007669"/>
    <property type="project" value="UniProtKB-KW"/>
</dbReference>
<accession>A0A5A9PKK6</accession>
<keyword evidence="4" id="KW-0540">Nuclease</keyword>
<comment type="similarity">
    <text evidence="3">Belongs to the HARBI1 family.</text>
</comment>
<evidence type="ECO:0000313" key="10">
    <source>
        <dbReference type="Proteomes" id="UP000324632"/>
    </source>
</evidence>
<protein>
    <recommendedName>
        <fullName evidence="8">DDE Tnp4 domain-containing protein</fullName>
    </recommendedName>
</protein>
<dbReference type="GO" id="GO:0046872">
    <property type="term" value="F:metal ion binding"/>
    <property type="evidence" value="ECO:0007669"/>
    <property type="project" value="UniProtKB-KW"/>
</dbReference>
<keyword evidence="10" id="KW-1185">Reference proteome</keyword>
<organism evidence="9 10">
    <name type="scientific">Triplophysa tibetana</name>
    <dbReference type="NCBI Taxonomy" id="1572043"/>
    <lineage>
        <taxon>Eukaryota</taxon>
        <taxon>Metazoa</taxon>
        <taxon>Chordata</taxon>
        <taxon>Craniata</taxon>
        <taxon>Vertebrata</taxon>
        <taxon>Euteleostomi</taxon>
        <taxon>Actinopterygii</taxon>
        <taxon>Neopterygii</taxon>
        <taxon>Teleostei</taxon>
        <taxon>Ostariophysi</taxon>
        <taxon>Cypriniformes</taxon>
        <taxon>Nemacheilidae</taxon>
        <taxon>Triplophysa</taxon>
    </lineage>
</organism>
<dbReference type="Proteomes" id="UP000324632">
    <property type="component" value="Chromosome 5"/>
</dbReference>
<name>A0A5A9PKK6_9TELE</name>
<evidence type="ECO:0000256" key="4">
    <source>
        <dbReference type="ARBA" id="ARBA00022722"/>
    </source>
</evidence>
<dbReference type="GO" id="GO:0005634">
    <property type="term" value="C:nucleus"/>
    <property type="evidence" value="ECO:0007669"/>
    <property type="project" value="UniProtKB-SubCell"/>
</dbReference>